<evidence type="ECO:0000259" key="3">
    <source>
        <dbReference type="Pfam" id="PF09186"/>
    </source>
</evidence>
<dbReference type="GO" id="GO:0006446">
    <property type="term" value="P:regulation of translational initiation"/>
    <property type="evidence" value="ECO:0007669"/>
    <property type="project" value="TreeGrafter"/>
</dbReference>
<gene>
    <name evidence="5" type="ORF">DS831_08285</name>
    <name evidence="4" type="ORF">DS832_04315</name>
</gene>
<organism evidence="4 7">
    <name type="scientific">Bombilactobacillus bombi</name>
    <dbReference type="NCBI Taxonomy" id="1303590"/>
    <lineage>
        <taxon>Bacteria</taxon>
        <taxon>Bacillati</taxon>
        <taxon>Bacillota</taxon>
        <taxon>Bacilli</taxon>
        <taxon>Lactobacillales</taxon>
        <taxon>Lactobacillaceae</taxon>
        <taxon>Bombilactobacillus</taxon>
    </lineage>
</organism>
<accession>A0A347SUC5</accession>
<dbReference type="PROSITE" id="PS00910">
    <property type="entry name" value="UPF0029"/>
    <property type="match status" value="1"/>
</dbReference>
<dbReference type="NCBIfam" id="TIGR00257">
    <property type="entry name" value="IMPACT_YIGZ"/>
    <property type="match status" value="1"/>
</dbReference>
<feature type="domain" description="UPF0029" evidence="3">
    <location>
        <begin position="139"/>
        <end position="194"/>
    </location>
</feature>
<reference evidence="6 7" key="1">
    <citation type="submission" date="2018-07" db="EMBL/GenBank/DDBJ databases">
        <title>Genome sequences of six Lactobacillus spp. isolated from bumble bee guts.</title>
        <authorList>
            <person name="Motta E.V.S."/>
            <person name="Moran N.A."/>
        </authorList>
    </citation>
    <scope>NUCLEOTIDE SEQUENCE [LARGE SCALE GENOMIC DNA]</scope>
    <source>
        <strain evidence="5 6">BI-1.1</strain>
        <strain evidence="4 7">LV-8.1</strain>
    </source>
</reference>
<dbReference type="InterPro" id="IPR036956">
    <property type="entry name" value="Impact_N_sf"/>
</dbReference>
<dbReference type="InterPro" id="IPR023582">
    <property type="entry name" value="Impact"/>
</dbReference>
<dbReference type="Pfam" id="PF01205">
    <property type="entry name" value="Impact_N"/>
    <property type="match status" value="1"/>
</dbReference>
<dbReference type="AlphaFoldDB" id="A0A347SUC5"/>
<dbReference type="PANTHER" id="PTHR16301">
    <property type="entry name" value="IMPACT-RELATED"/>
    <property type="match status" value="1"/>
</dbReference>
<feature type="domain" description="Impact N-terminal" evidence="2">
    <location>
        <begin position="18"/>
        <end position="123"/>
    </location>
</feature>
<comment type="similarity">
    <text evidence="1">Belongs to the IMPACT family.</text>
</comment>
<dbReference type="InterPro" id="IPR015269">
    <property type="entry name" value="UPF0029_Impact_C"/>
</dbReference>
<dbReference type="Pfam" id="PF09186">
    <property type="entry name" value="DUF1949"/>
    <property type="match status" value="1"/>
</dbReference>
<evidence type="ECO:0000313" key="6">
    <source>
        <dbReference type="Proteomes" id="UP000284109"/>
    </source>
</evidence>
<dbReference type="InterPro" id="IPR020568">
    <property type="entry name" value="Ribosomal_Su5_D2-typ_SF"/>
</dbReference>
<evidence type="ECO:0000313" key="7">
    <source>
        <dbReference type="Proteomes" id="UP000284822"/>
    </source>
</evidence>
<protein>
    <submittedName>
        <fullName evidence="4">YigZ family protein</fullName>
    </submittedName>
</protein>
<evidence type="ECO:0000259" key="2">
    <source>
        <dbReference type="Pfam" id="PF01205"/>
    </source>
</evidence>
<evidence type="ECO:0000256" key="1">
    <source>
        <dbReference type="ARBA" id="ARBA00007665"/>
    </source>
</evidence>
<dbReference type="InterPro" id="IPR035647">
    <property type="entry name" value="EFG_III/V"/>
</dbReference>
<dbReference type="Gene3D" id="3.30.230.30">
    <property type="entry name" value="Impact, N-terminal domain"/>
    <property type="match status" value="1"/>
</dbReference>
<dbReference type="InterPro" id="IPR015796">
    <property type="entry name" value="Impact_YigZ-like"/>
</dbReference>
<proteinExistence type="inferred from homology"/>
<dbReference type="EMBL" id="QOCR01000004">
    <property type="protein sequence ID" value="RHW50284.1"/>
    <property type="molecule type" value="Genomic_DNA"/>
</dbReference>
<evidence type="ECO:0000313" key="4">
    <source>
        <dbReference type="EMBL" id="RHW47438.1"/>
    </source>
</evidence>
<keyword evidence="6" id="KW-1185">Reference proteome</keyword>
<dbReference type="GO" id="GO:0005737">
    <property type="term" value="C:cytoplasm"/>
    <property type="evidence" value="ECO:0007669"/>
    <property type="project" value="TreeGrafter"/>
</dbReference>
<dbReference type="Proteomes" id="UP000284822">
    <property type="component" value="Unassembled WGS sequence"/>
</dbReference>
<dbReference type="OrthoDB" id="9813771at2"/>
<dbReference type="InterPro" id="IPR020569">
    <property type="entry name" value="UPF0029_Impact_CS"/>
</dbReference>
<dbReference type="SUPFAM" id="SSF54980">
    <property type="entry name" value="EF-G C-terminal domain-like"/>
    <property type="match status" value="1"/>
</dbReference>
<dbReference type="KEGG" id="lbm:DS830_04735"/>
<dbReference type="SUPFAM" id="SSF54211">
    <property type="entry name" value="Ribosomal protein S5 domain 2-like"/>
    <property type="match status" value="1"/>
</dbReference>
<dbReference type="Proteomes" id="UP000284109">
    <property type="component" value="Unassembled WGS sequence"/>
</dbReference>
<name>A0A347SUC5_9LACO</name>
<dbReference type="EMBL" id="QOCS01000008">
    <property type="protein sequence ID" value="RHW47438.1"/>
    <property type="molecule type" value="Genomic_DNA"/>
</dbReference>
<evidence type="ECO:0000313" key="5">
    <source>
        <dbReference type="EMBL" id="RHW50284.1"/>
    </source>
</evidence>
<comment type="caution">
    <text evidence="4">The sequence shown here is derived from an EMBL/GenBank/DDBJ whole genome shotgun (WGS) entry which is preliminary data.</text>
</comment>
<sequence length="210" mass="23745">MKTYITIKENYQHELIIKKSRFITNLARVQTPEAAQDFITRIKKQEYKANHNCSAFIVGDHNQFQHANDNGEPAGTAGIPMLETLQQMQVQNVVAVVTRYFGGIKLGSGGLIRAYRQSVSQAINAVGRVQGIQQQELLVTIAYNKLDSLMYWLQQQHLVIANTSYTDQVILTILVNKNQIEQTKKDLNNLLNAQIQMELGNTTFNEIPLV</sequence>
<dbReference type="Gene3D" id="3.30.70.240">
    <property type="match status" value="1"/>
</dbReference>
<dbReference type="PANTHER" id="PTHR16301:SF20">
    <property type="entry name" value="IMPACT FAMILY MEMBER YIGZ"/>
    <property type="match status" value="1"/>
</dbReference>
<dbReference type="InterPro" id="IPR001498">
    <property type="entry name" value="Impact_N"/>
</dbReference>